<feature type="transmembrane region" description="Helical" evidence="1">
    <location>
        <begin position="26"/>
        <end position="55"/>
    </location>
</feature>
<evidence type="ECO:0000313" key="3">
    <source>
        <dbReference type="Proteomes" id="UP000663868"/>
    </source>
</evidence>
<comment type="caution">
    <text evidence="2">The sequence shown here is derived from an EMBL/GenBank/DDBJ whole genome shotgun (WGS) entry which is preliminary data.</text>
</comment>
<keyword evidence="1" id="KW-1133">Transmembrane helix</keyword>
<organism evidence="2 3">
    <name type="scientific">Adineta steineri</name>
    <dbReference type="NCBI Taxonomy" id="433720"/>
    <lineage>
        <taxon>Eukaryota</taxon>
        <taxon>Metazoa</taxon>
        <taxon>Spiralia</taxon>
        <taxon>Gnathifera</taxon>
        <taxon>Rotifera</taxon>
        <taxon>Eurotatoria</taxon>
        <taxon>Bdelloidea</taxon>
        <taxon>Adinetida</taxon>
        <taxon>Adinetidae</taxon>
        <taxon>Adineta</taxon>
    </lineage>
</organism>
<reference evidence="2" key="1">
    <citation type="submission" date="2021-02" db="EMBL/GenBank/DDBJ databases">
        <authorList>
            <person name="Nowell W R."/>
        </authorList>
    </citation>
    <scope>NUCLEOTIDE SEQUENCE</scope>
</reference>
<sequence length="104" mass="10868">STDAASTSNVSEVQVKKFPRLRGGGYCHSACCAIVVITILIVIGLIILSAAGYFYNNDNNNTNARNAVIAGGVILAVDILGCFGAICQACQDSCDFCCKCHLTC</sequence>
<evidence type="ECO:0000313" key="2">
    <source>
        <dbReference type="EMBL" id="CAF4048093.1"/>
    </source>
</evidence>
<keyword evidence="1" id="KW-0472">Membrane</keyword>
<dbReference type="AlphaFoldDB" id="A0A819S712"/>
<protein>
    <submittedName>
        <fullName evidence="2">Uncharacterized protein</fullName>
    </submittedName>
</protein>
<dbReference type="EMBL" id="CAJOBB010003577">
    <property type="protein sequence ID" value="CAF4048093.1"/>
    <property type="molecule type" value="Genomic_DNA"/>
</dbReference>
<keyword evidence="1" id="KW-0812">Transmembrane</keyword>
<evidence type="ECO:0000256" key="1">
    <source>
        <dbReference type="SAM" id="Phobius"/>
    </source>
</evidence>
<feature type="non-terminal residue" evidence="2">
    <location>
        <position position="1"/>
    </location>
</feature>
<gene>
    <name evidence="2" type="ORF">KXQ929_LOCUS31350</name>
</gene>
<proteinExistence type="predicted"/>
<feature type="transmembrane region" description="Helical" evidence="1">
    <location>
        <begin position="67"/>
        <end position="86"/>
    </location>
</feature>
<accession>A0A819S712</accession>
<dbReference type="Proteomes" id="UP000663868">
    <property type="component" value="Unassembled WGS sequence"/>
</dbReference>
<name>A0A819S712_9BILA</name>